<protein>
    <submittedName>
        <fullName evidence="3">Slr1065 protein</fullName>
    </submittedName>
</protein>
<dbReference type="EMBL" id="BA000022">
    <property type="protein sequence ID" value="BAA16917.1"/>
    <property type="molecule type" value="Genomic_DNA"/>
</dbReference>
<dbReference type="KEGG" id="syn:slr1065"/>
<dbReference type="EnsemblBacteria" id="BAA16917">
    <property type="protein sequence ID" value="BAA16917"/>
    <property type="gene ID" value="BAA16917"/>
</dbReference>
<feature type="region of interest" description="Disordered" evidence="1">
    <location>
        <begin position="1"/>
        <end position="26"/>
    </location>
</feature>
<gene>
    <name evidence="3" type="ordered locus">slr1065</name>
</gene>
<dbReference type="PANTHER" id="PTHR43685:SF11">
    <property type="entry name" value="GLYCOSYLTRANSFERASE TAGX-RELATED"/>
    <property type="match status" value="1"/>
</dbReference>
<evidence type="ECO:0000313" key="3">
    <source>
        <dbReference type="EMBL" id="BAA16917.1"/>
    </source>
</evidence>
<dbReference type="InterPro" id="IPR001173">
    <property type="entry name" value="Glyco_trans_2-like"/>
</dbReference>
<dbReference type="InterPro" id="IPR050834">
    <property type="entry name" value="Glycosyltransf_2"/>
</dbReference>
<dbReference type="PANTHER" id="PTHR43685">
    <property type="entry name" value="GLYCOSYLTRANSFERASE"/>
    <property type="match status" value="1"/>
</dbReference>
<dbReference type="PaxDb" id="1148-1651991"/>
<evidence type="ECO:0000313" key="4">
    <source>
        <dbReference type="Proteomes" id="UP000001425"/>
    </source>
</evidence>
<dbReference type="CAZy" id="GT2">
    <property type="family name" value="Glycosyltransferase Family 2"/>
</dbReference>
<sequence length="356" mass="41593">MNPIVKAPTLNDLPAPPPGKTGWPWTEQNEALPEKMPDGSDWPKISIVTPSYNYGQFIEETIRSVLLQGYPNLEYIVVDGGSTDNTVTIIRKYEKYLKYWASEPDHGQTDAINKGYRYCSGDVFAWLNADDLYYDQSTLLKVINFYQKGYDLIVGECLNINADGTHFNQAITSTEKSDPTYFKKYLRYWSSGFLPQPAIFVKKEMADQCFPLSIELYYAMDFQFFLRVLNQEPKSVWIQEKLTRLRWHEDSKTMGTISRIDFHAIVPEPEVHKVALAEAENLPTWLEKIFFRIQAFDYLSLQPYINSLDNFHWLQITKTIVKRPTLAVWPLFWKIFFRSLLGEQIYKLLKRTIRTN</sequence>
<dbReference type="CDD" id="cd06433">
    <property type="entry name" value="GT_2_WfgS_like"/>
    <property type="match status" value="1"/>
</dbReference>
<evidence type="ECO:0000259" key="2">
    <source>
        <dbReference type="Pfam" id="PF00535"/>
    </source>
</evidence>
<proteinExistence type="predicted"/>
<dbReference type="Gene3D" id="3.90.550.10">
    <property type="entry name" value="Spore Coat Polysaccharide Biosynthesis Protein SpsA, Chain A"/>
    <property type="match status" value="1"/>
</dbReference>
<dbReference type="STRING" id="1148.gene:10497777"/>
<accession>P72901</accession>
<reference evidence="3 4" key="2">
    <citation type="journal article" date="1996" name="DNA Res.">
        <title>Sequence analysis of the genome of the unicellular cyanobacterium Synechocystis sp. strain PCC6803. II. Sequence determination of the entire genome and assignment of potential protein-coding regions.</title>
        <authorList>
            <person name="Kaneko T."/>
            <person name="Sato S."/>
            <person name="Kotani H."/>
            <person name="Tanaka A."/>
            <person name="Asamizu E."/>
            <person name="Nakamura Y."/>
            <person name="Miyajima N."/>
            <person name="Hirosawa M."/>
            <person name="Sugiura M."/>
            <person name="Sasamoto S."/>
            <person name="Kimura T."/>
            <person name="Hosouchi T."/>
            <person name="Matsuno A."/>
            <person name="Muraki A."/>
            <person name="Nakazaki N."/>
            <person name="Naruo K."/>
            <person name="Okumura S."/>
            <person name="Shimpo S."/>
            <person name="Takeuchi C."/>
            <person name="Wada T."/>
            <person name="Watanabe A."/>
            <person name="Yamada M."/>
            <person name="Yasuda M."/>
            <person name="Tabata S."/>
        </authorList>
    </citation>
    <scope>NUCLEOTIDE SEQUENCE [LARGE SCALE GENOMIC DNA]</scope>
    <source>
        <strain evidence="4">ATCC 27184 / PCC 6803 / Kazusa</strain>
    </source>
</reference>
<dbReference type="PhylomeDB" id="P72901"/>
<name>P72901_SYNY3</name>
<dbReference type="InterPro" id="IPR029044">
    <property type="entry name" value="Nucleotide-diphossugar_trans"/>
</dbReference>
<organism evidence="3 4">
    <name type="scientific">Synechocystis sp. (strain ATCC 27184 / PCC 6803 / Kazusa)</name>
    <dbReference type="NCBI Taxonomy" id="1111708"/>
    <lineage>
        <taxon>Bacteria</taxon>
        <taxon>Bacillati</taxon>
        <taxon>Cyanobacteriota</taxon>
        <taxon>Cyanophyceae</taxon>
        <taxon>Synechococcales</taxon>
        <taxon>Merismopediaceae</taxon>
        <taxon>Synechocystis</taxon>
    </lineage>
</organism>
<evidence type="ECO:0000256" key="1">
    <source>
        <dbReference type="SAM" id="MobiDB-lite"/>
    </source>
</evidence>
<dbReference type="eggNOG" id="COG0463">
    <property type="taxonomic scope" value="Bacteria"/>
</dbReference>
<dbReference type="SUPFAM" id="SSF53448">
    <property type="entry name" value="Nucleotide-diphospho-sugar transferases"/>
    <property type="match status" value="1"/>
</dbReference>
<dbReference type="AlphaFoldDB" id="P72901"/>
<dbReference type="InParanoid" id="P72901"/>
<dbReference type="Proteomes" id="UP000001425">
    <property type="component" value="Chromosome"/>
</dbReference>
<feature type="domain" description="Glycosyltransferase 2-like" evidence="2">
    <location>
        <begin position="46"/>
        <end position="209"/>
    </location>
</feature>
<reference evidence="3 4" key="1">
    <citation type="journal article" date="1995" name="DNA Res.">
        <title>Sequence analysis of the genome of the unicellular cyanobacterium Synechocystis sp. strain PCC6803. I. Sequence features in the 1 Mb region from map positions 64% to 92% of the genome.</title>
        <authorList>
            <person name="Kaneko T."/>
            <person name="Tanaka A."/>
            <person name="Sato S."/>
            <person name="Kotani H."/>
            <person name="Sazuka T."/>
            <person name="Miyajima N."/>
            <person name="Sugiura M."/>
            <person name="Tabata S."/>
        </authorList>
    </citation>
    <scope>NUCLEOTIDE SEQUENCE [LARGE SCALE GENOMIC DNA]</scope>
    <source>
        <strain evidence="4">ATCC 27184 / PCC 6803 / Kazusa</strain>
    </source>
</reference>
<keyword evidence="4" id="KW-1185">Reference proteome</keyword>
<dbReference type="Pfam" id="PF00535">
    <property type="entry name" value="Glycos_transf_2"/>
    <property type="match status" value="1"/>
</dbReference>
<dbReference type="PIR" id="S74766">
    <property type="entry name" value="S74766"/>
</dbReference>